<keyword evidence="1" id="KW-0805">Transcription regulation</keyword>
<feature type="DNA-binding region" description="H-T-H motif" evidence="4">
    <location>
        <begin position="44"/>
        <end position="63"/>
    </location>
</feature>
<evidence type="ECO:0000256" key="3">
    <source>
        <dbReference type="ARBA" id="ARBA00023163"/>
    </source>
</evidence>
<feature type="domain" description="HTH tetR-type" evidence="5">
    <location>
        <begin position="21"/>
        <end position="81"/>
    </location>
</feature>
<dbReference type="Proteomes" id="UP000523079">
    <property type="component" value="Unassembled WGS sequence"/>
</dbReference>
<evidence type="ECO:0000256" key="1">
    <source>
        <dbReference type="ARBA" id="ARBA00023015"/>
    </source>
</evidence>
<dbReference type="Pfam" id="PF21993">
    <property type="entry name" value="TetR_C_13_2"/>
    <property type="match status" value="1"/>
</dbReference>
<dbReference type="EMBL" id="JACGWT010000002">
    <property type="protein sequence ID" value="MBA8794113.1"/>
    <property type="molecule type" value="Genomic_DNA"/>
</dbReference>
<dbReference type="PROSITE" id="PS50977">
    <property type="entry name" value="HTH_TETR_2"/>
    <property type="match status" value="1"/>
</dbReference>
<evidence type="ECO:0000313" key="7">
    <source>
        <dbReference type="Proteomes" id="UP000523079"/>
    </source>
</evidence>
<organism evidence="6 7">
    <name type="scientific">Microlunatus kandeliicorticis</name>
    <dbReference type="NCBI Taxonomy" id="1759536"/>
    <lineage>
        <taxon>Bacteria</taxon>
        <taxon>Bacillati</taxon>
        <taxon>Actinomycetota</taxon>
        <taxon>Actinomycetes</taxon>
        <taxon>Propionibacteriales</taxon>
        <taxon>Propionibacteriaceae</taxon>
        <taxon>Microlunatus</taxon>
    </lineage>
</organism>
<dbReference type="SUPFAM" id="SSF46689">
    <property type="entry name" value="Homeodomain-like"/>
    <property type="match status" value="1"/>
</dbReference>
<evidence type="ECO:0000256" key="4">
    <source>
        <dbReference type="PROSITE-ProRule" id="PRU00335"/>
    </source>
</evidence>
<dbReference type="Gene3D" id="1.10.357.10">
    <property type="entry name" value="Tetracycline Repressor, domain 2"/>
    <property type="match status" value="1"/>
</dbReference>
<name>A0A7W3P5N5_9ACTN</name>
<evidence type="ECO:0000313" key="6">
    <source>
        <dbReference type="EMBL" id="MBA8794113.1"/>
    </source>
</evidence>
<evidence type="ECO:0000256" key="2">
    <source>
        <dbReference type="ARBA" id="ARBA00023125"/>
    </source>
</evidence>
<dbReference type="PANTHER" id="PTHR47506:SF3">
    <property type="entry name" value="HTH-TYPE TRANSCRIPTIONAL REGULATOR LMRA"/>
    <property type="match status" value="1"/>
</dbReference>
<gene>
    <name evidence="6" type="ORF">FHX74_001718</name>
</gene>
<accession>A0A7W3P5N5</accession>
<keyword evidence="7" id="KW-1185">Reference proteome</keyword>
<dbReference type="RefSeq" id="WP_182559629.1">
    <property type="nucleotide sequence ID" value="NZ_JACGWT010000002.1"/>
</dbReference>
<reference evidence="6 7" key="1">
    <citation type="submission" date="2020-07" db="EMBL/GenBank/DDBJ databases">
        <title>Sequencing the genomes of 1000 actinobacteria strains.</title>
        <authorList>
            <person name="Klenk H.-P."/>
        </authorList>
    </citation>
    <scope>NUCLEOTIDE SEQUENCE [LARGE SCALE GENOMIC DNA]</scope>
    <source>
        <strain evidence="6 7">DSM 100723</strain>
    </source>
</reference>
<dbReference type="PRINTS" id="PR00455">
    <property type="entry name" value="HTHTETR"/>
</dbReference>
<dbReference type="InterPro" id="IPR009057">
    <property type="entry name" value="Homeodomain-like_sf"/>
</dbReference>
<keyword evidence="3" id="KW-0804">Transcription</keyword>
<dbReference type="SUPFAM" id="SSF48498">
    <property type="entry name" value="Tetracyclin repressor-like, C-terminal domain"/>
    <property type="match status" value="1"/>
</dbReference>
<comment type="caution">
    <text evidence="6">The sequence shown here is derived from an EMBL/GenBank/DDBJ whole genome shotgun (WGS) entry which is preliminary data.</text>
</comment>
<sequence length="217" mass="23512">MPRTGPRAASAAPRRLTAKGEATRARIIEAASGLVFAHGVTRTGVEDVQREAGVSASQLYHYFGDKQTLMRAVIAHQTAEVLAAQQPELDALDSFDALARWRDRLVTLQRSRHCAGGCPIGSIAAEIADDDPEARADLVESFEQWESPIRSGLASMRERGLLRSEADTDRLALALLAALQGGLLLTQTRRTTVPLETALDAVLELISSYGTVRSEHR</sequence>
<dbReference type="Pfam" id="PF00440">
    <property type="entry name" value="TetR_N"/>
    <property type="match status" value="1"/>
</dbReference>
<evidence type="ECO:0000259" key="5">
    <source>
        <dbReference type="PROSITE" id="PS50977"/>
    </source>
</evidence>
<dbReference type="InterPro" id="IPR054156">
    <property type="entry name" value="YxaF_TetR_C"/>
</dbReference>
<protein>
    <submittedName>
        <fullName evidence="6">AcrR family transcriptional regulator</fullName>
    </submittedName>
</protein>
<proteinExistence type="predicted"/>
<dbReference type="AlphaFoldDB" id="A0A7W3P5N5"/>
<dbReference type="PANTHER" id="PTHR47506">
    <property type="entry name" value="TRANSCRIPTIONAL REGULATORY PROTEIN"/>
    <property type="match status" value="1"/>
</dbReference>
<dbReference type="InterPro" id="IPR001647">
    <property type="entry name" value="HTH_TetR"/>
</dbReference>
<dbReference type="InterPro" id="IPR036271">
    <property type="entry name" value="Tet_transcr_reg_TetR-rel_C_sf"/>
</dbReference>
<keyword evidence="2 4" id="KW-0238">DNA-binding</keyword>
<dbReference type="GO" id="GO:0003677">
    <property type="term" value="F:DNA binding"/>
    <property type="evidence" value="ECO:0007669"/>
    <property type="project" value="UniProtKB-UniRule"/>
</dbReference>